<evidence type="ECO:0000313" key="3">
    <source>
        <dbReference type="Proteomes" id="UP000521872"/>
    </source>
</evidence>
<sequence>MDLPDDVKWQIFSMNASDHGTPKADRLRTTRIASQVCRNWRELIMGSSYIWGRLILIDGQQKKAWMKEVIRRAGESKLWVEVEITSSPTVELPRHLFSTFIGILQKHWDRLEVLEININRDFITAIFYDKIWMHTNRPSPMLRSFAVHGTESTPFPQYLFSEHAPQLHSFSSTTFGIPGPFPWLSTIRSLRFFPHSITNLLEILSTTPLLESLQVDEGSNILDPEADTLVISTIPPISLPRLTTIVATVTYNMFIALFNALDVPAASCGIQLLVNIPGSFLGVERVKTEFTEALALLMMKVPRPSDDQRRLYLEIQPSTVNVNFLPVLSLQFQWGIGGPLRGAVSAVVNSFLPYVHGTTHLDARIAAGGSHYAYTDLAPLLLSMQEVTSIQGDASSLNAFSRIDVEESSKASNYSGPRVLFPVLEDGQPLGTAFGPSGYSGPLLRFLERRKKIGHPISRVCLRITAEEVTKIIESLDKISDLNVKWTDDATGDNFNYVCGSGGFPMTEKADCRYAEILFVLP</sequence>
<dbReference type="EMBL" id="JAACJL010000031">
    <property type="protein sequence ID" value="KAF4616413.1"/>
    <property type="molecule type" value="Genomic_DNA"/>
</dbReference>
<keyword evidence="3" id="KW-1185">Reference proteome</keyword>
<comment type="caution">
    <text evidence="2">The sequence shown here is derived from an EMBL/GenBank/DDBJ whole genome shotgun (WGS) entry which is preliminary data.</text>
</comment>
<dbReference type="Proteomes" id="UP000521872">
    <property type="component" value="Unassembled WGS sequence"/>
</dbReference>
<reference evidence="2 3" key="1">
    <citation type="submission" date="2019-12" db="EMBL/GenBank/DDBJ databases">
        <authorList>
            <person name="Floudas D."/>
            <person name="Bentzer J."/>
            <person name="Ahren D."/>
            <person name="Johansson T."/>
            <person name="Persson P."/>
            <person name="Tunlid A."/>
        </authorList>
    </citation>
    <scope>NUCLEOTIDE SEQUENCE [LARGE SCALE GENOMIC DNA]</scope>
    <source>
        <strain evidence="2 3">CBS 102.39</strain>
    </source>
</reference>
<evidence type="ECO:0000259" key="1">
    <source>
        <dbReference type="Pfam" id="PF12937"/>
    </source>
</evidence>
<dbReference type="InterPro" id="IPR001810">
    <property type="entry name" value="F-box_dom"/>
</dbReference>
<dbReference type="AlphaFoldDB" id="A0A8H4QT65"/>
<dbReference type="SUPFAM" id="SSF81383">
    <property type="entry name" value="F-box domain"/>
    <property type="match status" value="1"/>
</dbReference>
<proteinExistence type="predicted"/>
<feature type="domain" description="F-box" evidence="1">
    <location>
        <begin position="2"/>
        <end position="54"/>
    </location>
</feature>
<accession>A0A8H4QT65</accession>
<dbReference type="InterPro" id="IPR036047">
    <property type="entry name" value="F-box-like_dom_sf"/>
</dbReference>
<gene>
    <name evidence="2" type="ORF">D9613_008246</name>
</gene>
<dbReference type="Pfam" id="PF12937">
    <property type="entry name" value="F-box-like"/>
    <property type="match status" value="1"/>
</dbReference>
<evidence type="ECO:0000313" key="2">
    <source>
        <dbReference type="EMBL" id="KAF4616413.1"/>
    </source>
</evidence>
<dbReference type="Gene3D" id="1.20.1280.50">
    <property type="match status" value="1"/>
</dbReference>
<protein>
    <recommendedName>
        <fullName evidence="1">F-box domain-containing protein</fullName>
    </recommendedName>
</protein>
<organism evidence="2 3">
    <name type="scientific">Agrocybe pediades</name>
    <dbReference type="NCBI Taxonomy" id="84607"/>
    <lineage>
        <taxon>Eukaryota</taxon>
        <taxon>Fungi</taxon>
        <taxon>Dikarya</taxon>
        <taxon>Basidiomycota</taxon>
        <taxon>Agaricomycotina</taxon>
        <taxon>Agaricomycetes</taxon>
        <taxon>Agaricomycetidae</taxon>
        <taxon>Agaricales</taxon>
        <taxon>Agaricineae</taxon>
        <taxon>Strophariaceae</taxon>
        <taxon>Agrocybe</taxon>
    </lineage>
</organism>
<name>A0A8H4QT65_9AGAR</name>